<dbReference type="KEGG" id="dfc:DFI_17575"/>
<name>A0A221T269_9DEIO</name>
<dbReference type="Pfam" id="PF01869">
    <property type="entry name" value="BcrAD_BadFG"/>
    <property type="match status" value="1"/>
</dbReference>
<organism evidence="2 3">
    <name type="scientific">Deinococcus ficus</name>
    <dbReference type="NCBI Taxonomy" id="317577"/>
    <lineage>
        <taxon>Bacteria</taxon>
        <taxon>Thermotogati</taxon>
        <taxon>Deinococcota</taxon>
        <taxon>Deinococci</taxon>
        <taxon>Deinococcales</taxon>
        <taxon>Deinococcaceae</taxon>
        <taxon>Deinococcus</taxon>
    </lineage>
</organism>
<accession>A0A221T269</accession>
<dbReference type="SUPFAM" id="SSF53067">
    <property type="entry name" value="Actin-like ATPase domain"/>
    <property type="match status" value="1"/>
</dbReference>
<feature type="domain" description="ATPase BadF/BadG/BcrA/BcrD type" evidence="1">
    <location>
        <begin position="6"/>
        <end position="261"/>
    </location>
</feature>
<dbReference type="InterPro" id="IPR002731">
    <property type="entry name" value="ATPase_BadF"/>
</dbReference>
<dbReference type="Gene3D" id="3.30.420.40">
    <property type="match status" value="2"/>
</dbReference>
<dbReference type="AlphaFoldDB" id="A0A221T269"/>
<gene>
    <name evidence="2" type="ORF">DFI_17575</name>
</gene>
<keyword evidence="2" id="KW-0614">Plasmid</keyword>
<dbReference type="STRING" id="317577.GCA_000419625_03249"/>
<reference evidence="2 3" key="1">
    <citation type="submission" date="2017-05" db="EMBL/GenBank/DDBJ databases">
        <title>The complete genome sequence of Deinococcus ficus isolated from the rhizosphere of the Ficus religiosa L. in Taiwan.</title>
        <authorList>
            <person name="Wu K.-M."/>
            <person name="Liao T.-L."/>
            <person name="Liu Y.-M."/>
            <person name="Young C.-C."/>
            <person name="Tsai S.-F."/>
        </authorList>
    </citation>
    <scope>NUCLEOTIDE SEQUENCE [LARGE SCALE GENOMIC DNA]</scope>
    <source>
        <strain evidence="2 3">CC-FR2-10</strain>
        <plasmid evidence="3">pdfi2</plasmid>
    </source>
</reference>
<dbReference type="EMBL" id="CP021083">
    <property type="protein sequence ID" value="ASN82994.1"/>
    <property type="molecule type" value="Genomic_DNA"/>
</dbReference>
<evidence type="ECO:0000259" key="1">
    <source>
        <dbReference type="Pfam" id="PF01869"/>
    </source>
</evidence>
<dbReference type="InterPro" id="IPR052519">
    <property type="entry name" value="Euk-type_GlcNAc_Kinase"/>
</dbReference>
<evidence type="ECO:0000313" key="3">
    <source>
        <dbReference type="Proteomes" id="UP000259030"/>
    </source>
</evidence>
<keyword evidence="3" id="KW-1185">Reference proteome</keyword>
<dbReference type="RefSeq" id="WP_043777236.1">
    <property type="nucleotide sequence ID" value="NZ_CP021083.1"/>
</dbReference>
<evidence type="ECO:0000313" key="2">
    <source>
        <dbReference type="EMBL" id="ASN82994.1"/>
    </source>
</evidence>
<dbReference type="PANTHER" id="PTHR43190:SF3">
    <property type="entry name" value="N-ACETYL-D-GLUCOSAMINE KINASE"/>
    <property type="match status" value="1"/>
</dbReference>
<dbReference type="InterPro" id="IPR043129">
    <property type="entry name" value="ATPase_NBD"/>
</dbReference>
<dbReference type="PANTHER" id="PTHR43190">
    <property type="entry name" value="N-ACETYL-D-GLUCOSAMINE KINASE"/>
    <property type="match status" value="1"/>
</dbReference>
<dbReference type="Proteomes" id="UP000259030">
    <property type="component" value="Plasmid pDFI2"/>
</dbReference>
<proteinExistence type="predicted"/>
<protein>
    <submittedName>
        <fullName evidence="2">ATPase</fullName>
    </submittedName>
</protein>
<sequence length="287" mass="28661">MSATRLGVDAGGSGTKWVLARGGVAVARGVTPPLTSLLLLTPEGAAHLDALVRAVGERPQAVHLGLPGLSRSSARAAEVAGQVALAFGLPPEAVQVEGDLDLAYRAHFRPGEGVLVYAGTGSIAYHVTAGGEVVRAGGRGYRLGDDGGGFSLGRAALRVLTDALDVGGPPDTPLAREVAALTGGLDWDTLRGFAYGTPGAAAIASLAPAVGRAADQGDPQALVLVRDAAESLADLARRVQVHTGPLPVTASGGAFRISPLLGQELTAHLSGVQVVPGDHALAAALGS</sequence>
<geneLocation type="plasmid" evidence="3">
    <name>pdfi2</name>
</geneLocation>